<dbReference type="GO" id="GO:0042802">
    <property type="term" value="F:identical protein binding"/>
    <property type="evidence" value="ECO:0007669"/>
    <property type="project" value="UniProtKB-ARBA"/>
</dbReference>
<feature type="domain" description="C2H2-type" evidence="12">
    <location>
        <begin position="376"/>
        <end position="403"/>
    </location>
</feature>
<keyword evidence="8" id="KW-0238">DNA-binding</keyword>
<protein>
    <recommendedName>
        <fullName evidence="12">C2H2-type domain-containing protein</fullName>
    </recommendedName>
</protein>
<proteinExistence type="inferred from homology"/>
<dbReference type="Pfam" id="PF00096">
    <property type="entry name" value="zf-C2H2"/>
    <property type="match status" value="1"/>
</dbReference>
<comment type="subcellular location">
    <subcellularLocation>
        <location evidence="1">Nucleus</location>
    </subcellularLocation>
</comment>
<keyword evidence="9" id="KW-0804">Transcription</keyword>
<dbReference type="PROSITE" id="PS50157">
    <property type="entry name" value="ZINC_FINGER_C2H2_2"/>
    <property type="match status" value="9"/>
</dbReference>
<accession>A0A1B6DCW2</accession>
<keyword evidence="5 11" id="KW-0863">Zinc-finger</keyword>
<dbReference type="SMART" id="SM00355">
    <property type="entry name" value="ZnF_C2H2"/>
    <property type="match status" value="8"/>
</dbReference>
<evidence type="ECO:0000256" key="3">
    <source>
        <dbReference type="ARBA" id="ARBA00022723"/>
    </source>
</evidence>
<evidence type="ECO:0000256" key="10">
    <source>
        <dbReference type="ARBA" id="ARBA00023242"/>
    </source>
</evidence>
<reference evidence="13" key="1">
    <citation type="submission" date="2015-12" db="EMBL/GenBank/DDBJ databases">
        <title>De novo transcriptome assembly of four potential Pierce s Disease insect vectors from Arizona vineyards.</title>
        <authorList>
            <person name="Tassone E.E."/>
        </authorList>
    </citation>
    <scope>NUCLEOTIDE SEQUENCE</scope>
</reference>
<feature type="domain" description="C2H2-type" evidence="12">
    <location>
        <begin position="317"/>
        <end position="347"/>
    </location>
</feature>
<dbReference type="EMBL" id="GEDC01013761">
    <property type="protein sequence ID" value="JAS23537.1"/>
    <property type="molecule type" value="Transcribed_RNA"/>
</dbReference>
<dbReference type="InterPro" id="IPR036236">
    <property type="entry name" value="Znf_C2H2_sf"/>
</dbReference>
<dbReference type="PANTHER" id="PTHR24394:SF29">
    <property type="entry name" value="MYONEURIN"/>
    <property type="match status" value="1"/>
</dbReference>
<dbReference type="GO" id="GO:0008270">
    <property type="term" value="F:zinc ion binding"/>
    <property type="evidence" value="ECO:0007669"/>
    <property type="project" value="UniProtKB-KW"/>
</dbReference>
<evidence type="ECO:0000256" key="4">
    <source>
        <dbReference type="ARBA" id="ARBA00022737"/>
    </source>
</evidence>
<dbReference type="Gene3D" id="3.30.160.60">
    <property type="entry name" value="Classic Zinc Finger"/>
    <property type="match status" value="6"/>
</dbReference>
<feature type="domain" description="C2H2-type" evidence="12">
    <location>
        <begin position="258"/>
        <end position="286"/>
    </location>
</feature>
<feature type="domain" description="C2H2-type" evidence="12">
    <location>
        <begin position="127"/>
        <end position="158"/>
    </location>
</feature>
<evidence type="ECO:0000256" key="7">
    <source>
        <dbReference type="ARBA" id="ARBA00023015"/>
    </source>
</evidence>
<evidence type="ECO:0000256" key="9">
    <source>
        <dbReference type="ARBA" id="ARBA00023163"/>
    </source>
</evidence>
<dbReference type="SUPFAM" id="SSF57667">
    <property type="entry name" value="beta-beta-alpha zinc fingers"/>
    <property type="match status" value="4"/>
</dbReference>
<feature type="domain" description="C2H2-type" evidence="12">
    <location>
        <begin position="287"/>
        <end position="315"/>
    </location>
</feature>
<feature type="domain" description="C2H2-type" evidence="12">
    <location>
        <begin position="404"/>
        <end position="431"/>
    </location>
</feature>
<keyword evidence="10" id="KW-0539">Nucleus</keyword>
<keyword evidence="6" id="KW-0862">Zinc</keyword>
<dbReference type="AlphaFoldDB" id="A0A1B6DCW2"/>
<keyword evidence="3" id="KW-0479">Metal-binding</keyword>
<evidence type="ECO:0000256" key="8">
    <source>
        <dbReference type="ARBA" id="ARBA00023125"/>
    </source>
</evidence>
<dbReference type="GO" id="GO:0003677">
    <property type="term" value="F:DNA binding"/>
    <property type="evidence" value="ECO:0007669"/>
    <property type="project" value="UniProtKB-KW"/>
</dbReference>
<sequence>MSLEEFLSQIFLSLENFLQKVTTLNIFESLLFNYKIKTDFTEKCSSEVIELFINLCNELQVSLKENLTHTSDWKRTNSESFCNILPVNPIFSDVPLSPAKTDNWSNEETKVDFEDVSVTAEDNKTNYKCQQCGRKFRTNARFSSHVCKTSSSEIASRPLISDCDESSECVDDVDIEYPVSNQADLPVFVCSSCLSSFPEANQFEQHTCMNSSNEKPTLVLSQKQLEKMRSFVCGMCCETYRSLNRISYHVLRCRAGPYCCELCSQEFSSRHDLNIHKKKSHKGVECFFCGECGLGFQLRASLQKHQVNRHESEQGKYTCDIEGCNNEFTKRIYLTNHKLVEHGVERKYLCQMCGRKFLTRTSLAGHLESHNQKNKYQCSICSKVMCTKEKLTFHIRTHTGEKPFACEMCSKSFISKAKLLEHVRRHRGEKPHTCGICSKTYANKIDLTHHLKKIHSPKNTNSTEEVAVEPASSVSMLVQLDNAGPVYPLHIVDVAPQYYQTEPLQLVRTMPVSMSTQNIVLGYETISYQ</sequence>
<feature type="domain" description="C2H2-type" evidence="12">
    <location>
        <begin position="348"/>
        <end position="375"/>
    </location>
</feature>
<keyword evidence="4" id="KW-0677">Repeat</keyword>
<dbReference type="GO" id="GO:0000981">
    <property type="term" value="F:DNA-binding transcription factor activity, RNA polymerase II-specific"/>
    <property type="evidence" value="ECO:0007669"/>
    <property type="project" value="TreeGrafter"/>
</dbReference>
<keyword evidence="7" id="KW-0805">Transcription regulation</keyword>
<dbReference type="FunFam" id="3.30.160.60:FF:000508">
    <property type="entry name" value="Myeloid zinc finger 1"/>
    <property type="match status" value="1"/>
</dbReference>
<dbReference type="Pfam" id="PF13894">
    <property type="entry name" value="zf-C2H2_4"/>
    <property type="match status" value="1"/>
</dbReference>
<dbReference type="PROSITE" id="PS00028">
    <property type="entry name" value="ZINC_FINGER_C2H2_1"/>
    <property type="match status" value="7"/>
</dbReference>
<evidence type="ECO:0000313" key="13">
    <source>
        <dbReference type="EMBL" id="JAS23537.1"/>
    </source>
</evidence>
<evidence type="ECO:0000256" key="5">
    <source>
        <dbReference type="ARBA" id="ARBA00022771"/>
    </source>
</evidence>
<gene>
    <name evidence="13" type="ORF">g.25098</name>
</gene>
<dbReference type="FunFam" id="3.30.160.60:FF:000446">
    <property type="entry name" value="Zinc finger protein"/>
    <property type="match status" value="1"/>
</dbReference>
<evidence type="ECO:0000256" key="1">
    <source>
        <dbReference type="ARBA" id="ARBA00004123"/>
    </source>
</evidence>
<evidence type="ECO:0000256" key="2">
    <source>
        <dbReference type="ARBA" id="ARBA00006991"/>
    </source>
</evidence>
<name>A0A1B6DCW2_9HEMI</name>
<dbReference type="GO" id="GO:0005634">
    <property type="term" value="C:nucleus"/>
    <property type="evidence" value="ECO:0007669"/>
    <property type="project" value="UniProtKB-SubCell"/>
</dbReference>
<evidence type="ECO:0000256" key="11">
    <source>
        <dbReference type="PROSITE-ProRule" id="PRU00042"/>
    </source>
</evidence>
<dbReference type="PANTHER" id="PTHR24394">
    <property type="entry name" value="ZINC FINGER PROTEIN"/>
    <property type="match status" value="1"/>
</dbReference>
<feature type="domain" description="C2H2-type" evidence="12">
    <location>
        <begin position="188"/>
        <end position="216"/>
    </location>
</feature>
<evidence type="ECO:0000259" key="12">
    <source>
        <dbReference type="PROSITE" id="PS50157"/>
    </source>
</evidence>
<feature type="domain" description="C2H2-type" evidence="12">
    <location>
        <begin position="432"/>
        <end position="460"/>
    </location>
</feature>
<comment type="similarity">
    <text evidence="2">Belongs to the krueppel C2H2-type zinc-finger protein family.</text>
</comment>
<evidence type="ECO:0000256" key="6">
    <source>
        <dbReference type="ARBA" id="ARBA00022833"/>
    </source>
</evidence>
<dbReference type="InterPro" id="IPR013087">
    <property type="entry name" value="Znf_C2H2_type"/>
</dbReference>
<organism evidence="13">
    <name type="scientific">Clastoptera arizonana</name>
    <name type="common">Arizona spittle bug</name>
    <dbReference type="NCBI Taxonomy" id="38151"/>
    <lineage>
        <taxon>Eukaryota</taxon>
        <taxon>Metazoa</taxon>
        <taxon>Ecdysozoa</taxon>
        <taxon>Arthropoda</taxon>
        <taxon>Hexapoda</taxon>
        <taxon>Insecta</taxon>
        <taxon>Pterygota</taxon>
        <taxon>Neoptera</taxon>
        <taxon>Paraneoptera</taxon>
        <taxon>Hemiptera</taxon>
        <taxon>Auchenorrhyncha</taxon>
        <taxon>Cercopoidea</taxon>
        <taxon>Clastopteridae</taxon>
        <taxon>Clastoptera</taxon>
    </lineage>
</organism>